<evidence type="ECO:0000259" key="7">
    <source>
        <dbReference type="PROSITE" id="PS50049"/>
    </source>
</evidence>
<dbReference type="PANTHER" id="PTHR11471">
    <property type="entry name" value="TUMOR NECROSIS FACTOR FAMILY MEMBER"/>
    <property type="match status" value="1"/>
</dbReference>
<evidence type="ECO:0000313" key="8">
    <source>
        <dbReference type="EMBL" id="KAK7090780.1"/>
    </source>
</evidence>
<evidence type="ECO:0000256" key="2">
    <source>
        <dbReference type="ARBA" id="ARBA00008670"/>
    </source>
</evidence>
<protein>
    <recommendedName>
        <fullName evidence="7">THD domain-containing protein</fullName>
    </recommendedName>
</protein>
<dbReference type="PROSITE" id="PS50049">
    <property type="entry name" value="THD_2"/>
    <property type="match status" value="1"/>
</dbReference>
<gene>
    <name evidence="8" type="ORF">V1264_010536</name>
</gene>
<dbReference type="SUPFAM" id="SSF49842">
    <property type="entry name" value="TNF-like"/>
    <property type="match status" value="1"/>
</dbReference>
<accession>A0AAN9APN0</accession>
<evidence type="ECO:0000313" key="9">
    <source>
        <dbReference type="Proteomes" id="UP001374579"/>
    </source>
</evidence>
<dbReference type="GO" id="GO:0016020">
    <property type="term" value="C:membrane"/>
    <property type="evidence" value="ECO:0007669"/>
    <property type="project" value="UniProtKB-SubCell"/>
</dbReference>
<keyword evidence="3" id="KW-0202">Cytokine</keyword>
<feature type="compositionally biased region" description="Polar residues" evidence="5">
    <location>
        <begin position="37"/>
        <end position="48"/>
    </location>
</feature>
<evidence type="ECO:0000256" key="5">
    <source>
        <dbReference type="SAM" id="MobiDB-lite"/>
    </source>
</evidence>
<keyword evidence="6" id="KW-1133">Transmembrane helix</keyword>
<dbReference type="GO" id="GO:0006955">
    <property type="term" value="P:immune response"/>
    <property type="evidence" value="ECO:0007669"/>
    <property type="project" value="InterPro"/>
</dbReference>
<comment type="subcellular location">
    <subcellularLocation>
        <location evidence="1">Membrane</location>
    </subcellularLocation>
</comment>
<dbReference type="PANTHER" id="PTHR11471:SF13">
    <property type="entry name" value="TNF FAMILY PROFILE DOMAIN-CONTAINING PROTEIN"/>
    <property type="match status" value="1"/>
</dbReference>
<dbReference type="GO" id="GO:0005164">
    <property type="term" value="F:tumor necrosis factor receptor binding"/>
    <property type="evidence" value="ECO:0007669"/>
    <property type="project" value="InterPro"/>
</dbReference>
<keyword evidence="4 6" id="KW-0472">Membrane</keyword>
<dbReference type="SMART" id="SM00207">
    <property type="entry name" value="TNF"/>
    <property type="match status" value="1"/>
</dbReference>
<keyword evidence="9" id="KW-1185">Reference proteome</keyword>
<dbReference type="AlphaFoldDB" id="A0AAN9APN0"/>
<comment type="caution">
    <text evidence="8">The sequence shown here is derived from an EMBL/GenBank/DDBJ whole genome shotgun (WGS) entry which is preliminary data.</text>
</comment>
<dbReference type="InterPro" id="IPR006052">
    <property type="entry name" value="TNF_dom"/>
</dbReference>
<dbReference type="Pfam" id="PF00229">
    <property type="entry name" value="TNF"/>
    <property type="match status" value="1"/>
</dbReference>
<feature type="compositionally biased region" description="Low complexity" evidence="5">
    <location>
        <begin position="49"/>
        <end position="62"/>
    </location>
</feature>
<evidence type="ECO:0000256" key="1">
    <source>
        <dbReference type="ARBA" id="ARBA00004370"/>
    </source>
</evidence>
<evidence type="ECO:0000256" key="6">
    <source>
        <dbReference type="SAM" id="Phobius"/>
    </source>
</evidence>
<dbReference type="GO" id="GO:0005125">
    <property type="term" value="F:cytokine activity"/>
    <property type="evidence" value="ECO:0007669"/>
    <property type="project" value="UniProtKB-KW"/>
</dbReference>
<feature type="domain" description="THD" evidence="7">
    <location>
        <begin position="194"/>
        <end position="339"/>
    </location>
</feature>
<reference evidence="8 9" key="1">
    <citation type="submission" date="2024-02" db="EMBL/GenBank/DDBJ databases">
        <title>Chromosome-scale genome assembly of the rough periwinkle Littorina saxatilis.</title>
        <authorList>
            <person name="De Jode A."/>
            <person name="Faria R."/>
            <person name="Formenti G."/>
            <person name="Sims Y."/>
            <person name="Smith T.P."/>
            <person name="Tracey A."/>
            <person name="Wood J.M.D."/>
            <person name="Zagrodzka Z.B."/>
            <person name="Johannesson K."/>
            <person name="Butlin R.K."/>
            <person name="Leder E.H."/>
        </authorList>
    </citation>
    <scope>NUCLEOTIDE SEQUENCE [LARGE SCALE GENOMIC DNA]</scope>
    <source>
        <strain evidence="8">Snail1</strain>
        <tissue evidence="8">Muscle</tissue>
    </source>
</reference>
<keyword evidence="6" id="KW-0812">Transmembrane</keyword>
<organism evidence="8 9">
    <name type="scientific">Littorina saxatilis</name>
    <dbReference type="NCBI Taxonomy" id="31220"/>
    <lineage>
        <taxon>Eukaryota</taxon>
        <taxon>Metazoa</taxon>
        <taxon>Spiralia</taxon>
        <taxon>Lophotrochozoa</taxon>
        <taxon>Mollusca</taxon>
        <taxon>Gastropoda</taxon>
        <taxon>Caenogastropoda</taxon>
        <taxon>Littorinimorpha</taxon>
        <taxon>Littorinoidea</taxon>
        <taxon>Littorinidae</taxon>
        <taxon>Littorina</taxon>
    </lineage>
</organism>
<proteinExistence type="inferred from homology"/>
<dbReference type="Proteomes" id="UP001374579">
    <property type="component" value="Unassembled WGS sequence"/>
</dbReference>
<comment type="similarity">
    <text evidence="2">Belongs to the tumor necrosis factor family.</text>
</comment>
<feature type="region of interest" description="Disordered" evidence="5">
    <location>
        <begin position="25"/>
        <end position="62"/>
    </location>
</feature>
<evidence type="ECO:0000256" key="3">
    <source>
        <dbReference type="ARBA" id="ARBA00022514"/>
    </source>
</evidence>
<dbReference type="Gene3D" id="2.60.120.40">
    <property type="match status" value="1"/>
</dbReference>
<evidence type="ECO:0000256" key="4">
    <source>
        <dbReference type="ARBA" id="ARBA00023136"/>
    </source>
</evidence>
<name>A0AAN9APN0_9CAEN</name>
<sequence length="339" mass="38056">MGGSFSQTDGAALYTVTDTKHNTRARTNPIYTGCKKPQQNGRILQSEGSSSKPSPTKAKSNSASNRGRFWQAVFITFAILDVLLLCLLVKVSVDLFRSRETSSQPHQLLEDAPFCLPCSEVYMTELEVLQNRSQLDQRSDKKNRTLLCCAESHDDLSTLVGNMYLRVHYSSDRARGLVKWSNDTTNGTDQSSRVNAHLLLSLDHNKELTEVKGTHAVPLVSNLTAEAKEYDSHSVVFHNGSIRIIHTGHYYIYSQIPFKFKSSSSSESLTQFVFRSRNGGELLLLENSVYPCVVGTESCEFSFVGGMFLLEERDEISLRVSMLTCIEREKEMKFGIQRV</sequence>
<dbReference type="GO" id="GO:0005615">
    <property type="term" value="C:extracellular space"/>
    <property type="evidence" value="ECO:0007669"/>
    <property type="project" value="UniProtKB-KW"/>
</dbReference>
<feature type="transmembrane region" description="Helical" evidence="6">
    <location>
        <begin position="69"/>
        <end position="89"/>
    </location>
</feature>
<dbReference type="EMBL" id="JBAMIC010000024">
    <property type="protein sequence ID" value="KAK7090780.1"/>
    <property type="molecule type" value="Genomic_DNA"/>
</dbReference>
<dbReference type="InterPro" id="IPR008983">
    <property type="entry name" value="Tumour_necrosis_fac-like_dom"/>
</dbReference>